<evidence type="ECO:0000313" key="5">
    <source>
        <dbReference type="Proteomes" id="UP001162741"/>
    </source>
</evidence>
<name>A0ABY6J6T4_9BACT</name>
<dbReference type="PANTHER" id="PTHR30273">
    <property type="entry name" value="PERIPLASMIC SIGNAL SENSOR AND SIGMA FACTOR ACTIVATOR FECR-RELATED"/>
    <property type="match status" value="1"/>
</dbReference>
<keyword evidence="5" id="KW-1185">Reference proteome</keyword>
<gene>
    <name evidence="4" type="ORF">MKQ68_09815</name>
</gene>
<dbReference type="RefSeq" id="WP_264283136.1">
    <property type="nucleotide sequence ID" value="NZ_CP107006.1"/>
</dbReference>
<organism evidence="4 5">
    <name type="scientific">Chitinophaga horti</name>
    <dbReference type="NCBI Taxonomy" id="2920382"/>
    <lineage>
        <taxon>Bacteria</taxon>
        <taxon>Pseudomonadati</taxon>
        <taxon>Bacteroidota</taxon>
        <taxon>Chitinophagia</taxon>
        <taxon>Chitinophagales</taxon>
        <taxon>Chitinophagaceae</taxon>
        <taxon>Chitinophaga</taxon>
    </lineage>
</organism>
<dbReference type="InterPro" id="IPR012373">
    <property type="entry name" value="Ferrdict_sens_TM"/>
</dbReference>
<dbReference type="Proteomes" id="UP001162741">
    <property type="component" value="Chromosome"/>
</dbReference>
<keyword evidence="1" id="KW-0472">Membrane</keyword>
<reference evidence="4" key="1">
    <citation type="submission" date="2022-10" db="EMBL/GenBank/DDBJ databases">
        <title>Chitinophaga sp. nov., isolated from soil.</title>
        <authorList>
            <person name="Jeon C.O."/>
        </authorList>
    </citation>
    <scope>NUCLEOTIDE SEQUENCE</scope>
    <source>
        <strain evidence="4">R8</strain>
    </source>
</reference>
<evidence type="ECO:0000259" key="2">
    <source>
        <dbReference type="Pfam" id="PF04773"/>
    </source>
</evidence>
<dbReference type="Gene3D" id="2.60.120.1440">
    <property type="match status" value="1"/>
</dbReference>
<feature type="domain" description="Protein FecR C-terminal" evidence="3">
    <location>
        <begin position="311"/>
        <end position="369"/>
    </location>
</feature>
<feature type="domain" description="FecR protein" evidence="2">
    <location>
        <begin position="171"/>
        <end position="266"/>
    </location>
</feature>
<proteinExistence type="predicted"/>
<evidence type="ECO:0000313" key="4">
    <source>
        <dbReference type="EMBL" id="UYQ95393.1"/>
    </source>
</evidence>
<keyword evidence="1" id="KW-0812">Transmembrane</keyword>
<accession>A0ABY6J6T4</accession>
<dbReference type="InterPro" id="IPR032508">
    <property type="entry name" value="FecR_C"/>
</dbReference>
<keyword evidence="1" id="KW-1133">Transmembrane helix</keyword>
<sequence>MASLMPGYLSGSLSPHEREELETWMAASEANRKAVASLVNENQAAGEWKQFAGYNTSRKKQVYLPPVVKARRRQALIAKVAAVALVVVGAGTGIWLNLPRQPKAPVAVTQQEILPGSSKAKLVLANGQTLSLDKQSDTAFTRGGDVQVQHHQGLLVYSDIPGMSEGVEYHQLVTPNGGEFQVMLEDGTMVWLNAASSLRFPSRFTGDSRTVQVTGEAYFEIAPDAQRPFLVEANGHTAIEVLGTRFNVNAYTDQEHIYTTLLQGAVAVTTSEGRKVLKPGQQGVTQHQEGSSIAVQKADTVRAIAWKNGEFDFNDTKLSDVMRQLSKWYDVTVTYEQGAPDIRIWGRMKRNQSLQQVISILDGMDVKVKLEQGRKLSVLR</sequence>
<dbReference type="Pfam" id="PF04773">
    <property type="entry name" value="FecR"/>
    <property type="match status" value="1"/>
</dbReference>
<feature type="transmembrane region" description="Helical" evidence="1">
    <location>
        <begin position="76"/>
        <end position="96"/>
    </location>
</feature>
<protein>
    <submittedName>
        <fullName evidence="4">FecR domain-containing protein</fullName>
    </submittedName>
</protein>
<dbReference type="Gene3D" id="3.55.50.30">
    <property type="match status" value="1"/>
</dbReference>
<evidence type="ECO:0000259" key="3">
    <source>
        <dbReference type="Pfam" id="PF16344"/>
    </source>
</evidence>
<dbReference type="PANTHER" id="PTHR30273:SF2">
    <property type="entry name" value="PROTEIN FECR"/>
    <property type="match status" value="1"/>
</dbReference>
<dbReference type="PIRSF" id="PIRSF018266">
    <property type="entry name" value="FecR"/>
    <property type="match status" value="1"/>
</dbReference>
<dbReference type="EMBL" id="CP107006">
    <property type="protein sequence ID" value="UYQ95393.1"/>
    <property type="molecule type" value="Genomic_DNA"/>
</dbReference>
<dbReference type="InterPro" id="IPR006860">
    <property type="entry name" value="FecR"/>
</dbReference>
<evidence type="ECO:0000256" key="1">
    <source>
        <dbReference type="SAM" id="Phobius"/>
    </source>
</evidence>
<dbReference type="Pfam" id="PF16344">
    <property type="entry name" value="FecR_C"/>
    <property type="match status" value="1"/>
</dbReference>